<keyword evidence="5" id="KW-0539">Nucleus</keyword>
<organism evidence="8 9">
    <name type="scientific">Monilinia fructicola</name>
    <name type="common">Brown rot fungus</name>
    <name type="synonym">Ciboria fructicola</name>
    <dbReference type="NCBI Taxonomy" id="38448"/>
    <lineage>
        <taxon>Eukaryota</taxon>
        <taxon>Fungi</taxon>
        <taxon>Dikarya</taxon>
        <taxon>Ascomycota</taxon>
        <taxon>Pezizomycotina</taxon>
        <taxon>Leotiomycetes</taxon>
        <taxon>Helotiales</taxon>
        <taxon>Sclerotiniaceae</taxon>
        <taxon>Monilinia</taxon>
    </lineage>
</organism>
<accession>A0A5M9J913</accession>
<feature type="region of interest" description="Disordered" evidence="6">
    <location>
        <begin position="549"/>
        <end position="568"/>
    </location>
</feature>
<feature type="compositionally biased region" description="Basic and acidic residues" evidence="6">
    <location>
        <begin position="598"/>
        <end position="617"/>
    </location>
</feature>
<dbReference type="SMART" id="SM00906">
    <property type="entry name" value="Fungal_trans"/>
    <property type="match status" value="1"/>
</dbReference>
<proteinExistence type="predicted"/>
<feature type="region of interest" description="Disordered" evidence="6">
    <location>
        <begin position="649"/>
        <end position="802"/>
    </location>
</feature>
<keyword evidence="9" id="KW-1185">Reference proteome</keyword>
<evidence type="ECO:0000259" key="7">
    <source>
        <dbReference type="SMART" id="SM00906"/>
    </source>
</evidence>
<dbReference type="VEuPathDB" id="FungiDB:MFRU_043g00110"/>
<feature type="region of interest" description="Disordered" evidence="6">
    <location>
        <begin position="457"/>
        <end position="518"/>
    </location>
</feature>
<evidence type="ECO:0000313" key="9">
    <source>
        <dbReference type="Proteomes" id="UP000322873"/>
    </source>
</evidence>
<sequence>MDANGSTTPAALTFYKRAKALYDANYEDDRVTIVQALVLMGWYWEGPEDVTKNVFYWSRVATIVAQGSGMHRSVEGSALSKADKRLWKRIWWTLFTRDRSVAVALGRPVHINTDDSDVEMVSEDDFVEDENDQPAEFPQDPMHVQFFLQYVKLCEIMGLVLSQQYSVASKARRQNAIDLTHSDMALADWLSNCPKEVYWEMPRHQFWAALLHSNYYTTLCLLHRAHMPPATTQRGAYEDNVYPSRNIAFQAAAMITSIIENLSAHDELRYCPAFIVYSLFSALIMHVYQMRSSVPSIVAATQERMRVCMNGLKDVSRVWLVAKMVYTLFESILGNKVLEERLQKAAGKRHKRMVQSIHDGLNQAKNEPQKRKYDDMALDFGVSSGPAPQESYERSRPQTPSQETESGHIHGSSNSRPHTRPPTPFNASYSVPATPPDLYLVTRNSPNISQSLWENFQPDQLFPEGGPSLNNIQFSPPNHPNLDPNLMPHLGAPQQPIPNQNQPNQLPQRMQRGQPGMSGSPIQGVGMLTAGVPNYGMSQNMWQQGFEQPMHEAQGQSPSDTWSNSSAQAVPTTLNVEDWFQFFGINGDLTAIEPSQQELHKNNECSHEPKSPERTARETTMSQSSRTAAITSKQSRLYSDNDIRFSDSSAATSSTIRPRNRRLVSTEQELASTTTSRRSSPAGSSRGVSPIPSRHPSRRVGDDVAQSTEGAFGTSAVERGDQKIGPGNPAAWGITDEGEGSARKTASLDRPKARRKDNSVKKLFELPQGAWGPAEQKKRNEAVIGAGSQSEKRRSFADAENDESSRKSFGFEWIHRCFGQTTRIQTREVVILPVDACAIKGRPCDPPQDLSQGIDLLAPTPSLEDAPESWPPRSEPPIERPEENPWEHVQWVTFDSSPNSKPVEIARMPRRTLGYFPPRRRKSQATNSIASTPRGSYDLPRMSQTGASGEPIGSPASTTSRRTSNLGRRPSQSTSGSYFPPAGAANRPRRESVNEAADRLGWLRGPGGVGTLGKGVTTPGPGQDPLNTWARKHIPGIAIDSLPSSSILDSEIVPFGFRDELASIAEGSYSPARSGSATPSNLGGAGIGLENAAAAIEGWVRRLAVKNTGHTIKWRWGCGGWIGGSH</sequence>
<feature type="region of interest" description="Disordered" evidence="6">
    <location>
        <begin position="349"/>
        <end position="430"/>
    </location>
</feature>
<feature type="compositionally biased region" description="Polar residues" evidence="6">
    <location>
        <begin position="618"/>
        <end position="635"/>
    </location>
</feature>
<evidence type="ECO:0000256" key="1">
    <source>
        <dbReference type="ARBA" id="ARBA00022833"/>
    </source>
</evidence>
<evidence type="ECO:0000256" key="4">
    <source>
        <dbReference type="ARBA" id="ARBA00023163"/>
    </source>
</evidence>
<keyword evidence="3" id="KW-0238">DNA-binding</keyword>
<feature type="region of interest" description="Disordered" evidence="6">
    <location>
        <begin position="912"/>
        <end position="1022"/>
    </location>
</feature>
<feature type="domain" description="Xylanolytic transcriptional activator regulatory" evidence="7">
    <location>
        <begin position="54"/>
        <end position="126"/>
    </location>
</feature>
<dbReference type="GO" id="GO:0003677">
    <property type="term" value="F:DNA binding"/>
    <property type="evidence" value="ECO:0007669"/>
    <property type="project" value="UniProtKB-KW"/>
</dbReference>
<dbReference type="InterPro" id="IPR052073">
    <property type="entry name" value="Amide_Lactam_Regulators"/>
</dbReference>
<comment type="caution">
    <text evidence="8">The sequence shown here is derived from an EMBL/GenBank/DDBJ whole genome shotgun (WGS) entry which is preliminary data.</text>
</comment>
<feature type="compositionally biased region" description="Polar residues" evidence="6">
    <location>
        <begin position="924"/>
        <end position="934"/>
    </location>
</feature>
<name>A0A5M9J913_MONFR</name>
<feature type="compositionally biased region" description="Polar residues" evidence="6">
    <location>
        <begin position="554"/>
        <end position="568"/>
    </location>
</feature>
<gene>
    <name evidence="8" type="ORF">EYC84_011293</name>
</gene>
<feature type="compositionally biased region" description="Basic and acidic residues" evidence="6">
    <location>
        <begin position="988"/>
        <end position="998"/>
    </location>
</feature>
<reference evidence="8 9" key="1">
    <citation type="submission" date="2019-06" db="EMBL/GenBank/DDBJ databases">
        <title>Genome Sequence of the Brown Rot Fungal Pathogen Monilinia fructicola.</title>
        <authorList>
            <person name="De Miccolis Angelini R.M."/>
            <person name="Landi L."/>
            <person name="Abate D."/>
            <person name="Pollastro S."/>
            <person name="Romanazzi G."/>
            <person name="Faretra F."/>
        </authorList>
    </citation>
    <scope>NUCLEOTIDE SEQUENCE [LARGE SCALE GENOMIC DNA]</scope>
    <source>
        <strain evidence="8 9">Mfrc123</strain>
    </source>
</reference>
<dbReference type="EMBL" id="VICG01000015">
    <property type="protein sequence ID" value="KAA8564349.1"/>
    <property type="molecule type" value="Genomic_DNA"/>
</dbReference>
<evidence type="ECO:0000313" key="8">
    <source>
        <dbReference type="EMBL" id="KAA8564349.1"/>
    </source>
</evidence>
<feature type="compositionally biased region" description="Polar residues" evidence="6">
    <location>
        <begin position="649"/>
        <end position="670"/>
    </location>
</feature>
<evidence type="ECO:0000256" key="2">
    <source>
        <dbReference type="ARBA" id="ARBA00023015"/>
    </source>
</evidence>
<feature type="compositionally biased region" description="Gly residues" evidence="6">
    <location>
        <begin position="1004"/>
        <end position="1013"/>
    </location>
</feature>
<feature type="compositionally biased region" description="Low complexity" evidence="6">
    <location>
        <begin position="671"/>
        <end position="690"/>
    </location>
</feature>
<dbReference type="AlphaFoldDB" id="A0A5M9J913"/>
<evidence type="ECO:0000256" key="3">
    <source>
        <dbReference type="ARBA" id="ARBA00023125"/>
    </source>
</evidence>
<dbReference type="PANTHER" id="PTHR47171">
    <property type="entry name" value="FARA-RELATED"/>
    <property type="match status" value="1"/>
</dbReference>
<keyword evidence="4" id="KW-0804">Transcription</keyword>
<feature type="compositionally biased region" description="Polar residues" evidence="6">
    <location>
        <begin position="955"/>
        <end position="977"/>
    </location>
</feature>
<feature type="compositionally biased region" description="Basic and acidic residues" evidence="6">
    <location>
        <begin position="740"/>
        <end position="764"/>
    </location>
</feature>
<dbReference type="GO" id="GO:0006351">
    <property type="term" value="P:DNA-templated transcription"/>
    <property type="evidence" value="ECO:0007669"/>
    <property type="project" value="InterPro"/>
</dbReference>
<feature type="region of interest" description="Disordered" evidence="6">
    <location>
        <begin position="848"/>
        <end position="884"/>
    </location>
</feature>
<evidence type="ECO:0000256" key="5">
    <source>
        <dbReference type="ARBA" id="ARBA00023242"/>
    </source>
</evidence>
<dbReference type="CDD" id="cd12148">
    <property type="entry name" value="fungal_TF_MHR"/>
    <property type="match status" value="1"/>
</dbReference>
<keyword evidence="2" id="KW-0805">Transcription regulation</keyword>
<keyword evidence="1" id="KW-0862">Zinc</keyword>
<dbReference type="InterPro" id="IPR007219">
    <property type="entry name" value="XnlR_reg_dom"/>
</dbReference>
<dbReference type="PANTHER" id="PTHR47171:SF3">
    <property type="entry name" value="FARA-RELATED"/>
    <property type="match status" value="1"/>
</dbReference>
<dbReference type="Proteomes" id="UP000322873">
    <property type="component" value="Unassembled WGS sequence"/>
</dbReference>
<dbReference type="GO" id="GO:0008270">
    <property type="term" value="F:zinc ion binding"/>
    <property type="evidence" value="ECO:0007669"/>
    <property type="project" value="InterPro"/>
</dbReference>
<evidence type="ECO:0000256" key="6">
    <source>
        <dbReference type="SAM" id="MobiDB-lite"/>
    </source>
</evidence>
<dbReference type="Pfam" id="PF04082">
    <property type="entry name" value="Fungal_trans"/>
    <property type="match status" value="1"/>
</dbReference>
<feature type="compositionally biased region" description="Low complexity" evidence="6">
    <location>
        <begin position="493"/>
        <end position="508"/>
    </location>
</feature>
<feature type="region of interest" description="Disordered" evidence="6">
    <location>
        <begin position="597"/>
        <end position="635"/>
    </location>
</feature>
<protein>
    <recommendedName>
        <fullName evidence="7">Xylanolytic transcriptional activator regulatory domain-containing protein</fullName>
    </recommendedName>
</protein>